<dbReference type="Gene3D" id="3.30.470.160">
    <property type="entry name" value="Inositol polyphosphate kinase"/>
    <property type="match status" value="1"/>
</dbReference>
<keyword evidence="4 7" id="KW-0418">Kinase</keyword>
<dbReference type="AlphaFoldDB" id="A0AAN9CXX5"/>
<feature type="compositionally biased region" description="Basic and acidic residues" evidence="8">
    <location>
        <begin position="235"/>
        <end position="247"/>
    </location>
</feature>
<keyword evidence="3" id="KW-0547">Nucleotide-binding</keyword>
<reference evidence="9 10" key="1">
    <citation type="submission" date="2024-02" db="EMBL/GenBank/DDBJ databases">
        <title>Chromosome-level genome assembly of the Eurasian Minnow (Phoxinus phoxinus).</title>
        <authorList>
            <person name="Oriowo T.O."/>
            <person name="Martin S."/>
            <person name="Stange M."/>
            <person name="Chrysostomakis Y."/>
            <person name="Brown T."/>
            <person name="Winkler S."/>
            <person name="Kukowka S."/>
            <person name="Myers E.W."/>
            <person name="Bohne A."/>
        </authorList>
    </citation>
    <scope>NUCLEOTIDE SEQUENCE [LARGE SCALE GENOMIC DNA]</scope>
    <source>
        <strain evidence="9">ZFMK-TIS-60720</strain>
        <tissue evidence="9">Whole Organism</tissue>
    </source>
</reference>
<feature type="compositionally biased region" description="Low complexity" evidence="8">
    <location>
        <begin position="320"/>
        <end position="333"/>
    </location>
</feature>
<dbReference type="PANTHER" id="PTHR12400">
    <property type="entry name" value="INOSITOL POLYPHOSPHATE KINASE"/>
    <property type="match status" value="1"/>
</dbReference>
<dbReference type="InterPro" id="IPR005522">
    <property type="entry name" value="IPK"/>
</dbReference>
<feature type="region of interest" description="Disordered" evidence="8">
    <location>
        <begin position="181"/>
        <end position="256"/>
    </location>
</feature>
<dbReference type="GO" id="GO:0000828">
    <property type="term" value="F:inositol hexakisphosphate kinase activity"/>
    <property type="evidence" value="ECO:0007669"/>
    <property type="project" value="TreeGrafter"/>
</dbReference>
<name>A0AAN9CXX5_9TELE</name>
<dbReference type="Pfam" id="PF03770">
    <property type="entry name" value="IPK"/>
    <property type="match status" value="1"/>
</dbReference>
<organism evidence="9 10">
    <name type="scientific">Phoxinus phoxinus</name>
    <name type="common">Eurasian minnow</name>
    <dbReference type="NCBI Taxonomy" id="58324"/>
    <lineage>
        <taxon>Eukaryota</taxon>
        <taxon>Metazoa</taxon>
        <taxon>Chordata</taxon>
        <taxon>Craniata</taxon>
        <taxon>Vertebrata</taxon>
        <taxon>Euteleostomi</taxon>
        <taxon>Actinopterygii</taxon>
        <taxon>Neopterygii</taxon>
        <taxon>Teleostei</taxon>
        <taxon>Ostariophysi</taxon>
        <taxon>Cypriniformes</taxon>
        <taxon>Leuciscidae</taxon>
        <taxon>Phoxininae</taxon>
        <taxon>Phoxinus</taxon>
    </lineage>
</organism>
<evidence type="ECO:0000256" key="6">
    <source>
        <dbReference type="ARBA" id="ARBA00051963"/>
    </source>
</evidence>
<evidence type="ECO:0000256" key="1">
    <source>
        <dbReference type="ARBA" id="ARBA00007374"/>
    </source>
</evidence>
<evidence type="ECO:0000313" key="10">
    <source>
        <dbReference type="Proteomes" id="UP001364617"/>
    </source>
</evidence>
<dbReference type="FunFam" id="3.30.470.160:FF:000001">
    <property type="entry name" value="Kinase"/>
    <property type="match status" value="1"/>
</dbReference>
<dbReference type="GO" id="GO:0005634">
    <property type="term" value="C:nucleus"/>
    <property type="evidence" value="ECO:0007669"/>
    <property type="project" value="TreeGrafter"/>
</dbReference>
<proteinExistence type="inferred from homology"/>
<comment type="catalytic activity">
    <reaction evidence="6">
        <text>1D-myo-inositol 1,4,5-trisphosphate + ATP = 1D-myo-inositol 1,3,4,5-tetrakisphosphate + ADP + H(+)</text>
        <dbReference type="Rhea" id="RHEA:11020"/>
        <dbReference type="ChEBI" id="CHEBI:15378"/>
        <dbReference type="ChEBI" id="CHEBI:30616"/>
        <dbReference type="ChEBI" id="CHEBI:57895"/>
        <dbReference type="ChEBI" id="CHEBI:203600"/>
        <dbReference type="ChEBI" id="CHEBI:456216"/>
        <dbReference type="EC" id="2.7.1.127"/>
    </reaction>
    <physiologicalReaction direction="left-to-right" evidence="6">
        <dbReference type="Rhea" id="RHEA:11021"/>
    </physiologicalReaction>
</comment>
<dbReference type="EC" id="2.7.-.-" evidence="7"/>
<evidence type="ECO:0000256" key="7">
    <source>
        <dbReference type="RuleBase" id="RU363090"/>
    </source>
</evidence>
<evidence type="ECO:0000256" key="8">
    <source>
        <dbReference type="SAM" id="MobiDB-lite"/>
    </source>
</evidence>
<keyword evidence="5" id="KW-0067">ATP-binding</keyword>
<feature type="region of interest" description="Disordered" evidence="8">
    <location>
        <begin position="141"/>
        <end position="161"/>
    </location>
</feature>
<keyword evidence="10" id="KW-1185">Reference proteome</keyword>
<evidence type="ECO:0000256" key="2">
    <source>
        <dbReference type="ARBA" id="ARBA00022679"/>
    </source>
</evidence>
<evidence type="ECO:0000256" key="4">
    <source>
        <dbReference type="ARBA" id="ARBA00022777"/>
    </source>
</evidence>
<dbReference type="GO" id="GO:0005524">
    <property type="term" value="F:ATP binding"/>
    <property type="evidence" value="ECO:0007669"/>
    <property type="project" value="UniProtKB-KW"/>
</dbReference>
<comment type="similarity">
    <text evidence="1 7">Belongs to the inositol phosphokinase (IPK) family.</text>
</comment>
<evidence type="ECO:0000256" key="3">
    <source>
        <dbReference type="ARBA" id="ARBA00022741"/>
    </source>
</evidence>
<protein>
    <recommendedName>
        <fullName evidence="7">Kinase</fullName>
        <ecNumber evidence="7">2.7.-.-</ecNumber>
    </recommendedName>
</protein>
<dbReference type="GO" id="GO:0046854">
    <property type="term" value="P:phosphatidylinositol phosphate biosynthetic process"/>
    <property type="evidence" value="ECO:0007669"/>
    <property type="project" value="TreeGrafter"/>
</dbReference>
<evidence type="ECO:0000313" key="9">
    <source>
        <dbReference type="EMBL" id="KAK7151018.1"/>
    </source>
</evidence>
<dbReference type="InterPro" id="IPR038286">
    <property type="entry name" value="IPK_sf"/>
</dbReference>
<feature type="compositionally biased region" description="Basic and acidic residues" evidence="8">
    <location>
        <begin position="210"/>
        <end position="223"/>
    </location>
</feature>
<dbReference type="Proteomes" id="UP001364617">
    <property type="component" value="Unassembled WGS sequence"/>
</dbReference>
<feature type="region of interest" description="Disordered" evidence="8">
    <location>
        <begin position="13"/>
        <end position="57"/>
    </location>
</feature>
<dbReference type="GO" id="GO:0005737">
    <property type="term" value="C:cytoplasm"/>
    <property type="evidence" value="ECO:0007669"/>
    <property type="project" value="TreeGrafter"/>
</dbReference>
<dbReference type="GO" id="GO:0032958">
    <property type="term" value="P:inositol phosphate biosynthetic process"/>
    <property type="evidence" value="ECO:0007669"/>
    <property type="project" value="InterPro"/>
</dbReference>
<evidence type="ECO:0000256" key="5">
    <source>
        <dbReference type="ARBA" id="ARBA00022840"/>
    </source>
</evidence>
<sequence length="658" mass="73393">MAAYALNSLIMMNPNNLTSKSSPRTGRPVLPVPSRSTFSPVLGGSGGPYSPGSLSPGSGGKSFVFPTGTGSSCQRALSPCRRPESLGVHVGSRVRRLSGSGLEEEQENEERRAAQQIERGKELQNVEVNKKVDLFEAQISAQTHSREAQRSPRISRKTHPNFVPVQLANLCLNPEETLATQNKDHSTGIPKELQNGKRFSCTEEGLQVSSEEKDRADPNREEGGPLESTSAGIKSEADSPTDNHSRTSPEANECSASWTETCLTKPGAEPAETQAECDWVSPELGSIPAVIITDHGMEVSGEGTEPQVSPQTNRAVRKLSSSSASSTGFSSSWEESEDDISSDTERSPAFLQTQQKAHKSWKKIKNMVHWSPFVMSFKKKYPWIQLAGHAGNFKAGANGRILKKHCECEQQCLDRLMRDVLKPYVPAYHGDVEKDGERYNQMEDLLAEFDLPCVMDCKMGVRTYLEEELTKARKKPSLRSDMYQKMIEVDPDAPTAHEQEQKAVTKPRYMQWRETISSTATLGFRIEGIKNEDGTVNRDFKKTKTREQVTEAFQDFVKGNENILHSYLNRLNEIRDTLEVSSFFKTHEVIGSSLLFVHDKRDQAKVWMIDFGKTTPLPEGQELCHRATWVEGNREDGYLYGLDHLIDIISHILVPKPH</sequence>
<dbReference type="PANTHER" id="PTHR12400:SF102">
    <property type="entry name" value="KINASE"/>
    <property type="match status" value="1"/>
</dbReference>
<accession>A0AAN9CXX5</accession>
<feature type="compositionally biased region" description="Polar residues" evidence="8">
    <location>
        <begin position="13"/>
        <end position="24"/>
    </location>
</feature>
<keyword evidence="2 7" id="KW-0808">Transferase</keyword>
<dbReference type="SUPFAM" id="SSF56104">
    <property type="entry name" value="SAICAR synthase-like"/>
    <property type="match status" value="1"/>
</dbReference>
<comment type="caution">
    <text evidence="9">The sequence shown here is derived from an EMBL/GenBank/DDBJ whole genome shotgun (WGS) entry which is preliminary data.</text>
</comment>
<dbReference type="GO" id="GO:0008440">
    <property type="term" value="F:inositol-1,4,5-trisphosphate 3-kinase activity"/>
    <property type="evidence" value="ECO:0007669"/>
    <property type="project" value="UniProtKB-EC"/>
</dbReference>
<dbReference type="EMBL" id="JAYKXH010000012">
    <property type="protein sequence ID" value="KAK7151018.1"/>
    <property type="molecule type" value="Genomic_DNA"/>
</dbReference>
<gene>
    <name evidence="9" type="ORF">R3I93_012077</name>
</gene>
<feature type="region of interest" description="Disordered" evidence="8">
    <location>
        <begin position="299"/>
        <end position="345"/>
    </location>
</feature>